<evidence type="ECO:0000256" key="1">
    <source>
        <dbReference type="ARBA" id="ARBA00004196"/>
    </source>
</evidence>
<proteinExistence type="predicted"/>
<dbReference type="GO" id="GO:0030288">
    <property type="term" value="C:outer membrane-bounded periplasmic space"/>
    <property type="evidence" value="ECO:0007669"/>
    <property type="project" value="TreeGrafter"/>
</dbReference>
<dbReference type="CDD" id="cd19996">
    <property type="entry name" value="PBP1_ABC_sugar_binding-like"/>
    <property type="match status" value="1"/>
</dbReference>
<dbReference type="InterPro" id="IPR028082">
    <property type="entry name" value="Peripla_BP_I"/>
</dbReference>
<dbReference type="SUPFAM" id="SSF53822">
    <property type="entry name" value="Periplasmic binding protein-like I"/>
    <property type="match status" value="1"/>
</dbReference>
<dbReference type="GO" id="GO:0030246">
    <property type="term" value="F:carbohydrate binding"/>
    <property type="evidence" value="ECO:0007669"/>
    <property type="project" value="TreeGrafter"/>
</dbReference>
<evidence type="ECO:0000259" key="3">
    <source>
        <dbReference type="Pfam" id="PF13407"/>
    </source>
</evidence>
<reference evidence="4" key="1">
    <citation type="submission" date="2024-05" db="EMBL/GenBank/DDBJ databases">
        <title>Herbiconiux sp. A18JL235.</title>
        <authorList>
            <person name="Zhang G."/>
        </authorList>
    </citation>
    <scope>NUCLEOTIDE SEQUENCE</scope>
    <source>
        <strain evidence="4">A18JL235</strain>
    </source>
</reference>
<sequence length="387" mass="40227">MFTKKTPLIALGAVTLLALAGCSTGSLSSDGSDAGSGGSSTDSATASEVTVGTVGVQGDIQDISNFCGDKDLTVALADGFGGNSWRKITRAIFEEEAAKCPNIKKVLYTDAQGDTQKAISDMNSLVAQGVDVIVTFVDGGEALLPTIQKATDAGVKVVPFVGSPGGTPGTDYVDFVSEDINTYGKNLAAWTIEKMGGKGNLVMLGGIAGNSYSQAVYDGVLEAVKENPDITLLNEDGPVSTDWEPGKTQQVVAGLITKYGDIDGIVADYGGGSVGGIRAFEAAGKPLPVWSANDSNEFACLWYQYKDSQPTYQVATESSRNWVVTAALHKGLAAANGLPNDEPSTYNLEIIEDSTDPAKQPKCEADLPPDAILSSGLSVDSLKKLFQ</sequence>
<dbReference type="AlphaFoldDB" id="A0AB39BE71"/>
<keyword evidence="2" id="KW-0732">Signal</keyword>
<dbReference type="PANTHER" id="PTHR30036">
    <property type="entry name" value="D-XYLOSE-BINDING PERIPLASMIC PROTEIN"/>
    <property type="match status" value="1"/>
</dbReference>
<evidence type="ECO:0000256" key="2">
    <source>
        <dbReference type="SAM" id="SignalP"/>
    </source>
</evidence>
<protein>
    <submittedName>
        <fullName evidence="4">ABC transporter substrate-binding protein</fullName>
    </submittedName>
</protein>
<dbReference type="RefSeq" id="WP_368497110.1">
    <property type="nucleotide sequence ID" value="NZ_CP162511.1"/>
</dbReference>
<feature type="chain" id="PRO_5044307164" evidence="2">
    <location>
        <begin position="21"/>
        <end position="387"/>
    </location>
</feature>
<feature type="domain" description="Periplasmic binding protein" evidence="3">
    <location>
        <begin position="81"/>
        <end position="285"/>
    </location>
</feature>
<name>A0AB39BE71_9MICO</name>
<evidence type="ECO:0000313" key="4">
    <source>
        <dbReference type="EMBL" id="XDI04703.1"/>
    </source>
</evidence>
<dbReference type="InterPro" id="IPR025997">
    <property type="entry name" value="SBP_2_dom"/>
</dbReference>
<comment type="subcellular location">
    <subcellularLocation>
        <location evidence="1">Cell envelope</location>
    </subcellularLocation>
</comment>
<gene>
    <name evidence="4" type="ORF">ABFY20_15365</name>
</gene>
<dbReference type="PROSITE" id="PS51257">
    <property type="entry name" value="PROKAR_LIPOPROTEIN"/>
    <property type="match status" value="1"/>
</dbReference>
<dbReference type="Pfam" id="PF13407">
    <property type="entry name" value="Peripla_BP_4"/>
    <property type="match status" value="1"/>
</dbReference>
<organism evidence="4">
    <name type="scientific">Herbiconiux sp. A18JL235</name>
    <dbReference type="NCBI Taxonomy" id="3152363"/>
    <lineage>
        <taxon>Bacteria</taxon>
        <taxon>Bacillati</taxon>
        <taxon>Actinomycetota</taxon>
        <taxon>Actinomycetes</taxon>
        <taxon>Micrococcales</taxon>
        <taxon>Microbacteriaceae</taxon>
        <taxon>Herbiconiux</taxon>
    </lineage>
</organism>
<dbReference type="InterPro" id="IPR050555">
    <property type="entry name" value="Bact_Solute-Bind_Prot2"/>
</dbReference>
<accession>A0AB39BE71</accession>
<dbReference type="Gene3D" id="3.40.50.2300">
    <property type="match status" value="2"/>
</dbReference>
<dbReference type="EMBL" id="CP162511">
    <property type="protein sequence ID" value="XDI04703.1"/>
    <property type="molecule type" value="Genomic_DNA"/>
</dbReference>
<feature type="signal peptide" evidence="2">
    <location>
        <begin position="1"/>
        <end position="20"/>
    </location>
</feature>